<keyword evidence="1" id="KW-0472">Membrane</keyword>
<dbReference type="PANTHER" id="PTHR35043:SF8">
    <property type="entry name" value="DUF4220 DOMAIN-CONTAINING PROTEIN"/>
    <property type="match status" value="1"/>
</dbReference>
<evidence type="ECO:0000313" key="3">
    <source>
        <dbReference type="Proteomes" id="UP001628179"/>
    </source>
</evidence>
<organism evidence="2 3">
    <name type="scientific">Madurella fahalii</name>
    <dbReference type="NCBI Taxonomy" id="1157608"/>
    <lineage>
        <taxon>Eukaryota</taxon>
        <taxon>Fungi</taxon>
        <taxon>Dikarya</taxon>
        <taxon>Ascomycota</taxon>
        <taxon>Pezizomycotina</taxon>
        <taxon>Sordariomycetes</taxon>
        <taxon>Sordariomycetidae</taxon>
        <taxon>Sordariales</taxon>
        <taxon>Sordariales incertae sedis</taxon>
        <taxon>Madurella</taxon>
    </lineage>
</organism>
<evidence type="ECO:0000313" key="2">
    <source>
        <dbReference type="EMBL" id="GAB1314002.1"/>
    </source>
</evidence>
<dbReference type="EMBL" id="BAAFSV010000002">
    <property type="protein sequence ID" value="GAB1314002.1"/>
    <property type="molecule type" value="Genomic_DNA"/>
</dbReference>
<feature type="transmembrane region" description="Helical" evidence="1">
    <location>
        <begin position="22"/>
        <end position="42"/>
    </location>
</feature>
<dbReference type="PANTHER" id="PTHR35043">
    <property type="entry name" value="TRANSCRIPTION FACTOR DOMAIN-CONTAINING PROTEIN"/>
    <property type="match status" value="1"/>
</dbReference>
<reference evidence="2 3" key="1">
    <citation type="submission" date="2024-09" db="EMBL/GenBank/DDBJ databases">
        <title>Itraconazole resistance in Madurella fahalii resulting from another homologue of gene encoding cytochrome P450 14-alpha sterol demethylase (CYP51).</title>
        <authorList>
            <person name="Yoshioka I."/>
            <person name="Fahal A.H."/>
            <person name="Kaneko S."/>
            <person name="Yaguchi T."/>
        </authorList>
    </citation>
    <scope>NUCLEOTIDE SEQUENCE [LARGE SCALE GENOMIC DNA]</scope>
    <source>
        <strain evidence="2 3">IFM 68171</strain>
    </source>
</reference>
<keyword evidence="3" id="KW-1185">Reference proteome</keyword>
<sequence>MCPGHREDFGVLLHAGNSTNTIALGTLSLVWTTIFACTWTVLHLNVPGRNESAWRRGLRKTKWITINMLFFEFVFSKAVCDLRLALDELR</sequence>
<name>A0ABQ0G8B2_9PEZI</name>
<keyword evidence="1" id="KW-0812">Transmembrane</keyword>
<gene>
    <name evidence="2" type="ORF">MFIFM68171_04212</name>
</gene>
<dbReference type="RefSeq" id="XP_070915733.1">
    <property type="nucleotide sequence ID" value="XM_071059632.1"/>
</dbReference>
<protein>
    <submittedName>
        <fullName evidence="2">Uncharacterized protein</fullName>
    </submittedName>
</protein>
<keyword evidence="1" id="KW-1133">Transmembrane helix</keyword>
<accession>A0ABQ0G8B2</accession>
<dbReference type="Proteomes" id="UP001628179">
    <property type="component" value="Unassembled WGS sequence"/>
</dbReference>
<proteinExistence type="predicted"/>
<feature type="transmembrane region" description="Helical" evidence="1">
    <location>
        <begin position="63"/>
        <end position="86"/>
    </location>
</feature>
<evidence type="ECO:0000256" key="1">
    <source>
        <dbReference type="SAM" id="Phobius"/>
    </source>
</evidence>
<dbReference type="GeneID" id="98174955"/>
<comment type="caution">
    <text evidence="2">The sequence shown here is derived from an EMBL/GenBank/DDBJ whole genome shotgun (WGS) entry which is preliminary data.</text>
</comment>